<feature type="region of interest" description="Disordered" evidence="12">
    <location>
        <begin position="1"/>
        <end position="26"/>
    </location>
</feature>
<evidence type="ECO:0000256" key="3">
    <source>
        <dbReference type="ARBA" id="ARBA00022741"/>
    </source>
</evidence>
<proteinExistence type="inferred from homology"/>
<accession>A0A7M7JQJ2</accession>
<keyword evidence="16" id="KW-1185">Reference proteome</keyword>
<keyword evidence="6" id="KW-0460">Magnesium</keyword>
<dbReference type="PROSITE" id="PS51715">
    <property type="entry name" value="G_GB1_RHD3"/>
    <property type="match status" value="1"/>
</dbReference>
<keyword evidence="4" id="KW-0378">Hydrolase</keyword>
<dbReference type="GO" id="GO:0003924">
    <property type="term" value="F:GTPase activity"/>
    <property type="evidence" value="ECO:0007669"/>
    <property type="project" value="InterPro"/>
</dbReference>
<evidence type="ECO:0000313" key="15">
    <source>
        <dbReference type="EnsemblMetazoa" id="XP_022650814"/>
    </source>
</evidence>
<keyword evidence="7 13" id="KW-1133">Transmembrane helix</keyword>
<dbReference type="FunFam" id="3.40.50.300:FF:004169">
    <property type="entry name" value="Atlastin 3"/>
    <property type="match status" value="1"/>
</dbReference>
<evidence type="ECO:0000256" key="1">
    <source>
        <dbReference type="ARBA" id="ARBA00004477"/>
    </source>
</evidence>
<keyword evidence="2 13" id="KW-0812">Transmembrane</keyword>
<dbReference type="SUPFAM" id="SSF52540">
    <property type="entry name" value="P-loop containing nucleoside triphosphate hydrolases"/>
    <property type="match status" value="1"/>
</dbReference>
<evidence type="ECO:0000256" key="13">
    <source>
        <dbReference type="SAM" id="Phobius"/>
    </source>
</evidence>
<evidence type="ECO:0000313" key="16">
    <source>
        <dbReference type="Proteomes" id="UP000594260"/>
    </source>
</evidence>
<organism evidence="15 16">
    <name type="scientific">Varroa destructor</name>
    <name type="common">Honeybee mite</name>
    <dbReference type="NCBI Taxonomy" id="109461"/>
    <lineage>
        <taxon>Eukaryota</taxon>
        <taxon>Metazoa</taxon>
        <taxon>Ecdysozoa</taxon>
        <taxon>Arthropoda</taxon>
        <taxon>Chelicerata</taxon>
        <taxon>Arachnida</taxon>
        <taxon>Acari</taxon>
        <taxon>Parasitiformes</taxon>
        <taxon>Mesostigmata</taxon>
        <taxon>Gamasina</taxon>
        <taxon>Dermanyssoidea</taxon>
        <taxon>Varroidae</taxon>
        <taxon>Varroa</taxon>
    </lineage>
</organism>
<feature type="transmembrane region" description="Helical" evidence="13">
    <location>
        <begin position="476"/>
        <end position="493"/>
    </location>
</feature>
<dbReference type="InterPro" id="IPR036543">
    <property type="entry name" value="Guanylate-bd_C_sf"/>
</dbReference>
<comment type="similarity">
    <text evidence="11">Belongs to the TRAFAC class dynamin-like GTPase superfamily. GB1/RHD3 GTPase family.</text>
</comment>
<dbReference type="FunFam" id="3.40.50.300:FF:003207">
    <property type="entry name" value="ATLastiN (Endoplasmic reticulum GTPase) related"/>
    <property type="match status" value="1"/>
</dbReference>
<dbReference type="InterPro" id="IPR027417">
    <property type="entry name" value="P-loop_NTPase"/>
</dbReference>
<reference evidence="15" key="1">
    <citation type="submission" date="2021-01" db="UniProtKB">
        <authorList>
            <consortium name="EnsemblMetazoa"/>
        </authorList>
    </citation>
    <scope>IDENTIFICATION</scope>
</reference>
<comment type="catalytic activity">
    <reaction evidence="10">
        <text>GTP + H2O = GDP + phosphate + H(+)</text>
        <dbReference type="Rhea" id="RHEA:19669"/>
        <dbReference type="ChEBI" id="CHEBI:15377"/>
        <dbReference type="ChEBI" id="CHEBI:15378"/>
        <dbReference type="ChEBI" id="CHEBI:37565"/>
        <dbReference type="ChEBI" id="CHEBI:43474"/>
        <dbReference type="ChEBI" id="CHEBI:58189"/>
    </reaction>
    <physiologicalReaction direction="left-to-right" evidence="10">
        <dbReference type="Rhea" id="RHEA:19670"/>
    </physiologicalReaction>
</comment>
<dbReference type="InterPro" id="IPR030386">
    <property type="entry name" value="G_GB1_RHD3_dom"/>
</dbReference>
<evidence type="ECO:0000256" key="12">
    <source>
        <dbReference type="SAM" id="MobiDB-lite"/>
    </source>
</evidence>
<comment type="subcellular location">
    <subcellularLocation>
        <location evidence="1">Endoplasmic reticulum membrane</location>
        <topology evidence="1">Multi-pass membrane protein</topology>
    </subcellularLocation>
</comment>
<keyword evidence="3" id="KW-0547">Nucleotide-binding</keyword>
<evidence type="ECO:0000256" key="9">
    <source>
        <dbReference type="ARBA" id="ARBA00023136"/>
    </source>
</evidence>
<dbReference type="EnsemblMetazoa" id="XM_022795079">
    <property type="protein sequence ID" value="XP_022650814"/>
    <property type="gene ID" value="LOC111245977"/>
</dbReference>
<dbReference type="CTD" id="42934"/>
<evidence type="ECO:0000256" key="6">
    <source>
        <dbReference type="ARBA" id="ARBA00022842"/>
    </source>
</evidence>
<dbReference type="KEGG" id="vde:111245977"/>
<evidence type="ECO:0000256" key="7">
    <source>
        <dbReference type="ARBA" id="ARBA00022989"/>
    </source>
</evidence>
<evidence type="ECO:0000256" key="4">
    <source>
        <dbReference type="ARBA" id="ARBA00022801"/>
    </source>
</evidence>
<keyword evidence="5" id="KW-0256">Endoplasmic reticulum</keyword>
<dbReference type="InterPro" id="IPR015894">
    <property type="entry name" value="Guanylate-bd_N"/>
</dbReference>
<evidence type="ECO:0000256" key="8">
    <source>
        <dbReference type="ARBA" id="ARBA00023134"/>
    </source>
</evidence>
<dbReference type="FunFam" id="1.20.58.420:FF:000001">
    <property type="entry name" value="Atlastin-1 isoform 1"/>
    <property type="match status" value="1"/>
</dbReference>
<dbReference type="GO" id="GO:0005789">
    <property type="term" value="C:endoplasmic reticulum membrane"/>
    <property type="evidence" value="ECO:0007669"/>
    <property type="project" value="UniProtKB-SubCell"/>
</dbReference>
<dbReference type="PANTHER" id="PTHR10751">
    <property type="entry name" value="GUANYLATE BINDING PROTEIN"/>
    <property type="match status" value="1"/>
</dbReference>
<dbReference type="GeneID" id="111245977"/>
<feature type="domain" description="GB1/RHD3-type G" evidence="14">
    <location>
        <begin position="59"/>
        <end position="306"/>
    </location>
</feature>
<dbReference type="RefSeq" id="XP_022650814.1">
    <property type="nucleotide sequence ID" value="XM_022795079.1"/>
</dbReference>
<dbReference type="SUPFAM" id="SSF48340">
    <property type="entry name" value="Interferon-induced guanylate-binding protein 1 (GBP1), C-terminal domain"/>
    <property type="match status" value="1"/>
</dbReference>
<protein>
    <recommendedName>
        <fullName evidence="14">GB1/RHD3-type G domain-containing protein</fullName>
    </recommendedName>
</protein>
<sequence length="572" mass="65076">MPELYHNDISNIPRSDRQIGSDPGPVEQPIQILTASDDHTFILNDIELTKLLLREDIKDLKVVVVSVAGAFRKGKSFLLDFFLRYMRANGSTQWLGDEDTPLQGFSWKGGCERDTTGILLWNEVFKVKMPSGEKVAVLFMDTQGSFDSHSTVKDCATIFALSTMTSSIQVYNLSQNIQEDDLQHLQLFTEYGRLASEAGTHDCAPFQKLLFLVRDWSYPYDAPYGPEGGKEILERRLEISEKQHPELQQLRRHIRSCFSSITCFLLPHPGLKVATSPHFDGRNRDIEKEFKTQLSDLVPSLLAPKNLVKKQIDGRDVTCQELLEYFRAYVNVFGGNELPEPKTMLEATAEANNLAAVAVARDFYTREMEKLCGGDQPYVSPRELQTHHVRFKDLARHQFENTRKMGGNEFCLRYLHRLLTELDEMFANFQKHNESKNIFQAARTPACLFSVVIFFYISSGIFALFGIYPLANICNLFMGLVLLALVGWIYIQYSGEMREIGHQIDIVASQLWTHVLKPLYKMATQDRLAVNPTANLPSDDSNGMTTTLTSSFKNTGTQETTYRYRPTARKVN</sequence>
<dbReference type="FunCoup" id="A0A7M7JQJ2">
    <property type="interactions" value="1307"/>
</dbReference>
<dbReference type="Proteomes" id="UP000594260">
    <property type="component" value="Unplaced"/>
</dbReference>
<keyword evidence="8" id="KW-0342">GTP-binding</keyword>
<evidence type="ECO:0000256" key="10">
    <source>
        <dbReference type="ARBA" id="ARBA00049117"/>
    </source>
</evidence>
<dbReference type="GO" id="GO:0005525">
    <property type="term" value="F:GTP binding"/>
    <property type="evidence" value="ECO:0007669"/>
    <property type="project" value="UniProtKB-KW"/>
</dbReference>
<name>A0A7M7JQJ2_VARDE</name>
<evidence type="ECO:0000259" key="14">
    <source>
        <dbReference type="PROSITE" id="PS51715"/>
    </source>
</evidence>
<feature type="transmembrane region" description="Helical" evidence="13">
    <location>
        <begin position="446"/>
        <end position="470"/>
    </location>
</feature>
<dbReference type="InParanoid" id="A0A7M7JQJ2"/>
<dbReference type="OMA" id="GFIHNIW"/>
<dbReference type="OrthoDB" id="7788754at2759"/>
<dbReference type="Gene3D" id="3.40.50.300">
    <property type="entry name" value="P-loop containing nucleotide triphosphate hydrolases"/>
    <property type="match status" value="1"/>
</dbReference>
<dbReference type="Pfam" id="PF02263">
    <property type="entry name" value="GBP"/>
    <property type="match status" value="1"/>
</dbReference>
<dbReference type="AlphaFoldDB" id="A0A7M7JQJ2"/>
<dbReference type="Gene3D" id="1.20.58.420">
    <property type="entry name" value="AHSP"/>
    <property type="match status" value="1"/>
</dbReference>
<evidence type="ECO:0000256" key="2">
    <source>
        <dbReference type="ARBA" id="ARBA00022692"/>
    </source>
</evidence>
<evidence type="ECO:0000256" key="5">
    <source>
        <dbReference type="ARBA" id="ARBA00022824"/>
    </source>
</evidence>
<keyword evidence="9 13" id="KW-0472">Membrane</keyword>
<dbReference type="CDD" id="cd01851">
    <property type="entry name" value="GBP"/>
    <property type="match status" value="1"/>
</dbReference>
<evidence type="ECO:0000256" key="11">
    <source>
        <dbReference type="PROSITE-ProRule" id="PRU01052"/>
    </source>
</evidence>